<proteinExistence type="predicted"/>
<accession>A0A8S5VGW8</accession>
<protein>
    <submittedName>
        <fullName evidence="1">Uncharacterized protein</fullName>
    </submittedName>
</protein>
<evidence type="ECO:0000313" key="1">
    <source>
        <dbReference type="EMBL" id="DAG05920.1"/>
    </source>
</evidence>
<organism evidence="1">
    <name type="scientific">Myoviridae sp. ctkfK18</name>
    <dbReference type="NCBI Taxonomy" id="2825165"/>
    <lineage>
        <taxon>Viruses</taxon>
        <taxon>Duplodnaviria</taxon>
        <taxon>Heunggongvirae</taxon>
        <taxon>Uroviricota</taxon>
        <taxon>Caudoviricetes</taxon>
    </lineage>
</organism>
<reference evidence="1" key="1">
    <citation type="journal article" date="2021" name="Proc. Natl. Acad. Sci. U.S.A.">
        <title>A Catalog of Tens of Thousands of Viruses from Human Metagenomes Reveals Hidden Associations with Chronic Diseases.</title>
        <authorList>
            <person name="Tisza M.J."/>
            <person name="Buck C.B."/>
        </authorList>
    </citation>
    <scope>NUCLEOTIDE SEQUENCE</scope>
    <source>
        <strain evidence="1">CtkfK18</strain>
    </source>
</reference>
<sequence length="153" mass="17905">MRLREDIVTNFKGIFVRLVRSGYMIDVFVDKKYKDITKNTTELLASIEYRPNRVKKKYIVKERKEDSPYKYAEYSYARDILRHPNFAIHFKRVINSKPGVNGKYTTSFAYMNYTLDIHGLQGIMDDIENMETIDELVNANNGHVSVLVKDALL</sequence>
<name>A0A8S5VGW8_9CAUD</name>
<dbReference type="EMBL" id="BK016265">
    <property type="protein sequence ID" value="DAG05920.1"/>
    <property type="molecule type" value="Genomic_DNA"/>
</dbReference>